<keyword evidence="7" id="KW-0677">Repeat</keyword>
<evidence type="ECO:0000259" key="17">
    <source>
        <dbReference type="Pfam" id="PF09779"/>
    </source>
</evidence>
<evidence type="ECO:0000256" key="15">
    <source>
        <dbReference type="SAM" id="MobiDB-lite"/>
    </source>
</evidence>
<feature type="transmembrane region" description="Helical" evidence="16">
    <location>
        <begin position="595"/>
        <end position="612"/>
    </location>
</feature>
<feature type="transmembrane region" description="Helical" evidence="16">
    <location>
        <begin position="912"/>
        <end position="933"/>
    </location>
</feature>
<dbReference type="GO" id="GO:0030473">
    <property type="term" value="P:nuclear migration along microtubule"/>
    <property type="evidence" value="ECO:0007669"/>
    <property type="project" value="TreeGrafter"/>
</dbReference>
<dbReference type="GO" id="GO:0005521">
    <property type="term" value="F:lamin binding"/>
    <property type="evidence" value="ECO:0007669"/>
    <property type="project" value="TreeGrafter"/>
</dbReference>
<feature type="transmembrane region" description="Helical" evidence="16">
    <location>
        <begin position="487"/>
        <end position="506"/>
    </location>
</feature>
<dbReference type="SUPFAM" id="SSF103506">
    <property type="entry name" value="Mitochondrial carrier"/>
    <property type="match status" value="1"/>
</dbReference>
<dbReference type="PANTHER" id="PTHR28646:SF1">
    <property type="entry name" value="TRANSMEMBRANE PROTEIN 201"/>
    <property type="match status" value="1"/>
</dbReference>
<evidence type="ECO:0000256" key="11">
    <source>
        <dbReference type="ARBA" id="ARBA00023136"/>
    </source>
</evidence>
<evidence type="ECO:0000256" key="6">
    <source>
        <dbReference type="ARBA" id="ARBA00022692"/>
    </source>
</evidence>
<evidence type="ECO:0000256" key="12">
    <source>
        <dbReference type="ARBA" id="ARBA00023242"/>
    </source>
</evidence>
<dbReference type="GO" id="GO:0005637">
    <property type="term" value="C:nuclear inner membrane"/>
    <property type="evidence" value="ECO:0007669"/>
    <property type="project" value="UniProtKB-SubCell"/>
</dbReference>
<dbReference type="PANTHER" id="PTHR28646">
    <property type="entry name" value="TRANSMEMBRANE PROTEIN 201"/>
    <property type="match status" value="1"/>
</dbReference>
<dbReference type="AlphaFoldDB" id="L5LPM5"/>
<feature type="transmembrane region" description="Helical" evidence="16">
    <location>
        <begin position="627"/>
        <end position="646"/>
    </location>
</feature>
<keyword evidence="9 16" id="KW-1133">Transmembrane helix</keyword>
<dbReference type="Proteomes" id="UP000010556">
    <property type="component" value="Unassembled WGS sequence"/>
</dbReference>
<protein>
    <recommendedName>
        <fullName evidence="13">Solute carrier family 25 member 33</fullName>
    </recommendedName>
</protein>
<feature type="region of interest" description="Disordered" evidence="15">
    <location>
        <begin position="864"/>
        <end position="896"/>
    </location>
</feature>
<evidence type="ECO:0000256" key="2">
    <source>
        <dbReference type="ARBA" id="ARBA00004473"/>
    </source>
</evidence>
<feature type="domain" description="Transmembrane protein 201 C-terminal" evidence="18">
    <location>
        <begin position="462"/>
        <end position="661"/>
    </location>
</feature>
<dbReference type="FunFam" id="1.50.40.10:FF:000028">
    <property type="entry name" value="Solute carrier family 25 member 33"/>
    <property type="match status" value="1"/>
</dbReference>
<evidence type="ECO:0000256" key="4">
    <source>
        <dbReference type="ARBA" id="ARBA00007600"/>
    </source>
</evidence>
<evidence type="ECO:0000256" key="16">
    <source>
        <dbReference type="SAM" id="Phobius"/>
    </source>
</evidence>
<evidence type="ECO:0000256" key="10">
    <source>
        <dbReference type="ARBA" id="ARBA00023128"/>
    </source>
</evidence>
<dbReference type="Pfam" id="PF10476">
    <property type="entry name" value="DUF2448"/>
    <property type="match status" value="1"/>
</dbReference>
<feature type="compositionally biased region" description="Polar residues" evidence="15">
    <location>
        <begin position="884"/>
        <end position="896"/>
    </location>
</feature>
<dbReference type="PROSITE" id="PS50920">
    <property type="entry name" value="SOLCAR"/>
    <property type="match status" value="3"/>
</dbReference>
<dbReference type="InterPro" id="IPR023395">
    <property type="entry name" value="MCP_dom_sf"/>
</dbReference>
<keyword evidence="6 14" id="KW-0812">Transmembrane</keyword>
<keyword evidence="8" id="KW-0999">Mitochondrion inner membrane</keyword>
<dbReference type="eggNOG" id="KOG4623">
    <property type="taxonomic scope" value="Eukaryota"/>
</dbReference>
<keyword evidence="10" id="KW-0496">Mitochondrion</keyword>
<dbReference type="Pfam" id="PF09779">
    <property type="entry name" value="Ima1_N"/>
    <property type="match status" value="1"/>
</dbReference>
<sequence>MFLVTNECGGTVGAIFTCPLEVIKTRLQSSKLALRTVYYPQVHLGAIDGAGVVRPTSVTPGLLQVLKSILEKEGPKSLFRGLGPNLVGVAPSRAVYFACYSKAKEQFNGIFVPNSNTVHIFSAGSAAFVTNSLMNPIWMVKTRMQLERKVRGCKQMNTLQCARHVYQTEGIRGFYRGLTASYAGISETVICFAIYESLKKYLKDAPFTPSANGTEKNSASFFGLMAAAAVSKGCASCVAYPHEVIRTRLREEGTKYKSFVQTARLVFREEGYLAFYRGLFAQLIRQIPNTAIVLSTYELIVYLLEDRPQTKPTHTTVNCWFCAQDTVVPYGNRNCWDCPHCEQYNGFQENGDYNKPIPAQYLEHLNHVVSSAPSPRSPAQPQQWVSSQVLLCRRCSHHQTTKIKQLAAFSPRDEGRYDEEIEVYRHHLEQIYKLCRPCQAAVEHYLKHQNRQLRALLVSHQFRRREADQSHTQSFCSSAVKAPVQVIVLRALAFLACAFLLATTLYGTSDPFAPGVTLPPALPPGGNGSAAPDNGTAPGAEGWRQLLGLLPEHMTEKLQEAWAYGRSHQMGVVVLGLLTCLLAMLLAGRIRLRRIDAFCTCLWALLLGLHLAEQYLQASSPSWLDTLKFSTMSLCCLVGLMAAVATRKATGPRRFRPRRYLPGDPAGLLPTCPGLAIPYPSVTASSPSLFLPTSPGFLPLTNQQLFRSPRRASPSSLPGRLSRALSLGTIPSLTRADSGYLFSGSRPPSQMSPSGEAPVSDYYSLLLGSCPSSPFPSPAPSVAGSVASSAGSLRHRRPLISPARLNLKGQKLLLFPSPPGEAPSTPSSSDEHLLLNGSHFSIEPPQVPQRQPAQDTKHTVDMRSMRERGNACSSHSIKKEDDSSQSSTCAVDTTTRGCPEETTWRGRFGPSLVQGLLAVSLTANALFTSAYLYQSLR</sequence>
<evidence type="ECO:0000313" key="19">
    <source>
        <dbReference type="EMBL" id="ELK28026.1"/>
    </source>
</evidence>
<evidence type="ECO:0000256" key="8">
    <source>
        <dbReference type="ARBA" id="ARBA00022792"/>
    </source>
</evidence>
<keyword evidence="20" id="KW-1185">Reference proteome</keyword>
<comment type="subcellular location">
    <subcellularLocation>
        <location evidence="1">Mitochondrion inner membrane</location>
        <topology evidence="1">Multi-pass membrane protein</topology>
    </subcellularLocation>
    <subcellularLocation>
        <location evidence="2">Nucleus inner membrane</location>
        <topology evidence="2">Multi-pass membrane protein</topology>
    </subcellularLocation>
</comment>
<feature type="repeat" description="Solcar" evidence="14">
    <location>
        <begin position="114"/>
        <end position="201"/>
    </location>
</feature>
<evidence type="ECO:0000256" key="7">
    <source>
        <dbReference type="ARBA" id="ARBA00022737"/>
    </source>
</evidence>
<keyword evidence="5" id="KW-0813">Transport</keyword>
<evidence type="ECO:0000256" key="9">
    <source>
        <dbReference type="ARBA" id="ARBA00022989"/>
    </source>
</evidence>
<organism evidence="19 20">
    <name type="scientific">Myotis davidii</name>
    <name type="common">David's myotis</name>
    <dbReference type="NCBI Taxonomy" id="225400"/>
    <lineage>
        <taxon>Eukaryota</taxon>
        <taxon>Metazoa</taxon>
        <taxon>Chordata</taxon>
        <taxon>Craniata</taxon>
        <taxon>Vertebrata</taxon>
        <taxon>Euteleostomi</taxon>
        <taxon>Mammalia</taxon>
        <taxon>Eutheria</taxon>
        <taxon>Laurasiatheria</taxon>
        <taxon>Chiroptera</taxon>
        <taxon>Yangochiroptera</taxon>
        <taxon>Vespertilionidae</taxon>
        <taxon>Myotis</taxon>
    </lineage>
</organism>
<comment type="similarity">
    <text evidence="3">Belongs to the mitochondrial carrier (TC 2.A.29) family.</text>
</comment>
<evidence type="ECO:0000256" key="13">
    <source>
        <dbReference type="ARBA" id="ARBA00070507"/>
    </source>
</evidence>
<comment type="similarity">
    <text evidence="4">Belongs to the TMEM201 family.</text>
</comment>
<dbReference type="GO" id="GO:0051015">
    <property type="term" value="F:actin filament binding"/>
    <property type="evidence" value="ECO:0007669"/>
    <property type="project" value="TreeGrafter"/>
</dbReference>
<evidence type="ECO:0000256" key="1">
    <source>
        <dbReference type="ARBA" id="ARBA00004448"/>
    </source>
</evidence>
<proteinExistence type="inferred from homology"/>
<dbReference type="EMBL" id="KB109639">
    <property type="protein sequence ID" value="ELK28026.1"/>
    <property type="molecule type" value="Genomic_DNA"/>
</dbReference>
<gene>
    <name evidence="19" type="ORF">MDA_GLEAN10024405</name>
</gene>
<keyword evidence="11 14" id="KW-0472">Membrane</keyword>
<evidence type="ECO:0000256" key="14">
    <source>
        <dbReference type="PROSITE-ProRule" id="PRU00282"/>
    </source>
</evidence>
<feature type="repeat" description="Solcar" evidence="14">
    <location>
        <begin position="219"/>
        <end position="303"/>
    </location>
</feature>
<evidence type="ECO:0000256" key="5">
    <source>
        <dbReference type="ARBA" id="ARBA00022448"/>
    </source>
</evidence>
<evidence type="ECO:0000313" key="20">
    <source>
        <dbReference type="Proteomes" id="UP000010556"/>
    </source>
</evidence>
<dbReference type="InterPro" id="IPR018861">
    <property type="entry name" value="TMEM201_C"/>
</dbReference>
<evidence type="ECO:0000256" key="3">
    <source>
        <dbReference type="ARBA" id="ARBA00006375"/>
    </source>
</evidence>
<dbReference type="Gene3D" id="1.50.40.10">
    <property type="entry name" value="Mitochondrial carrier domain"/>
    <property type="match status" value="1"/>
</dbReference>
<accession>L5LPM5</accession>
<dbReference type="InterPro" id="IPR040041">
    <property type="entry name" value="TMEM201"/>
</dbReference>
<dbReference type="InterPro" id="IPR018617">
    <property type="entry name" value="Ima1_N"/>
</dbReference>
<dbReference type="GO" id="GO:0005743">
    <property type="term" value="C:mitochondrial inner membrane"/>
    <property type="evidence" value="ECO:0007669"/>
    <property type="project" value="UniProtKB-SubCell"/>
</dbReference>
<feature type="domain" description="Ima1 N-terminal" evidence="17">
    <location>
        <begin position="317"/>
        <end position="442"/>
    </location>
</feature>
<feature type="repeat" description="Solcar" evidence="14">
    <location>
        <begin position="1"/>
        <end position="106"/>
    </location>
</feature>
<dbReference type="FunFam" id="1.50.40.10:FF:000032">
    <property type="entry name" value="Solute carrier family 25 member 33"/>
    <property type="match status" value="1"/>
</dbReference>
<name>L5LPM5_MYODS</name>
<keyword evidence="12" id="KW-0539">Nucleus</keyword>
<evidence type="ECO:0000259" key="18">
    <source>
        <dbReference type="Pfam" id="PF10476"/>
    </source>
</evidence>
<dbReference type="Pfam" id="PF00153">
    <property type="entry name" value="Mito_carr"/>
    <property type="match status" value="3"/>
</dbReference>
<reference evidence="20" key="1">
    <citation type="journal article" date="2013" name="Science">
        <title>Comparative analysis of bat genomes provides insight into the evolution of flight and immunity.</title>
        <authorList>
            <person name="Zhang G."/>
            <person name="Cowled C."/>
            <person name="Shi Z."/>
            <person name="Huang Z."/>
            <person name="Bishop-Lilly K.A."/>
            <person name="Fang X."/>
            <person name="Wynne J.W."/>
            <person name="Xiong Z."/>
            <person name="Baker M.L."/>
            <person name="Zhao W."/>
            <person name="Tachedjian M."/>
            <person name="Zhu Y."/>
            <person name="Zhou P."/>
            <person name="Jiang X."/>
            <person name="Ng J."/>
            <person name="Yang L."/>
            <person name="Wu L."/>
            <person name="Xiao J."/>
            <person name="Feng Y."/>
            <person name="Chen Y."/>
            <person name="Sun X."/>
            <person name="Zhang Y."/>
            <person name="Marsh G.A."/>
            <person name="Crameri G."/>
            <person name="Broder C.C."/>
            <person name="Frey K.G."/>
            <person name="Wang L.F."/>
            <person name="Wang J."/>
        </authorList>
    </citation>
    <scope>NUCLEOTIDE SEQUENCE [LARGE SCALE GENOMIC DNA]</scope>
</reference>
<dbReference type="InterPro" id="IPR018108">
    <property type="entry name" value="MCP_transmembrane"/>
</dbReference>
<feature type="transmembrane region" description="Helical" evidence="16">
    <location>
        <begin position="570"/>
        <end position="588"/>
    </location>
</feature>